<dbReference type="SUPFAM" id="SSF46785">
    <property type="entry name" value="Winged helix' DNA-binding domain"/>
    <property type="match status" value="1"/>
</dbReference>
<dbReference type="SUPFAM" id="SSF102405">
    <property type="entry name" value="MCP/YpsA-like"/>
    <property type="match status" value="1"/>
</dbReference>
<evidence type="ECO:0000259" key="2">
    <source>
        <dbReference type="Pfam" id="PF02481"/>
    </source>
</evidence>
<dbReference type="InterPro" id="IPR057666">
    <property type="entry name" value="DrpA_SLOG"/>
</dbReference>
<comment type="similarity">
    <text evidence="1">Belongs to the DprA/Smf family.</text>
</comment>
<feature type="domain" description="Smf/DprA SLOG" evidence="2">
    <location>
        <begin position="80"/>
        <end position="287"/>
    </location>
</feature>
<dbReference type="Gene3D" id="3.40.50.450">
    <property type="match status" value="1"/>
</dbReference>
<comment type="caution">
    <text evidence="3">The sequence shown here is derived from an EMBL/GenBank/DDBJ whole genome shotgun (WGS) entry which is preliminary data.</text>
</comment>
<dbReference type="AlphaFoldDB" id="A0A7V3ZHY5"/>
<dbReference type="InterPro" id="IPR003488">
    <property type="entry name" value="DprA"/>
</dbReference>
<dbReference type="PANTHER" id="PTHR43022:SF1">
    <property type="entry name" value="PROTEIN SMF"/>
    <property type="match status" value="1"/>
</dbReference>
<dbReference type="PANTHER" id="PTHR43022">
    <property type="entry name" value="PROTEIN SMF"/>
    <property type="match status" value="1"/>
</dbReference>
<dbReference type="Pfam" id="PF02481">
    <property type="entry name" value="DNA_processg_A"/>
    <property type="match status" value="1"/>
</dbReference>
<accession>A0A7V3ZHY5</accession>
<evidence type="ECO:0000256" key="1">
    <source>
        <dbReference type="ARBA" id="ARBA00006525"/>
    </source>
</evidence>
<dbReference type="InterPro" id="IPR036390">
    <property type="entry name" value="WH_DNA-bd_sf"/>
</dbReference>
<gene>
    <name evidence="3" type="primary">dprA</name>
    <name evidence="3" type="ORF">ENU78_02760</name>
</gene>
<dbReference type="EMBL" id="DTDV01000007">
    <property type="protein sequence ID" value="HGK23362.1"/>
    <property type="molecule type" value="Genomic_DNA"/>
</dbReference>
<dbReference type="GO" id="GO:0009294">
    <property type="term" value="P:DNA-mediated transformation"/>
    <property type="evidence" value="ECO:0007669"/>
    <property type="project" value="InterPro"/>
</dbReference>
<organism evidence="3">
    <name type="scientific">Dictyoglomus thermophilum</name>
    <dbReference type="NCBI Taxonomy" id="14"/>
    <lineage>
        <taxon>Bacteria</taxon>
        <taxon>Pseudomonadati</taxon>
        <taxon>Dictyoglomota</taxon>
        <taxon>Dictyoglomia</taxon>
        <taxon>Dictyoglomales</taxon>
        <taxon>Dictyoglomaceae</taxon>
        <taxon>Dictyoglomus</taxon>
    </lineage>
</organism>
<sequence length="364" mass="41471">MYHFKNEDKPYIYALSFFSPLFRRWREWIDVVSPKDFFLLSENELINLFLGSSLIQEFIIFRRKFDLEREWEKLEENKVKMTTLWEEDFPPLLKEIKNAPLFLLYKGDLKGDKFIGIVGTRRPSSYGIKMAEAFSKELVKYGFIVVSGLAYGIDTYAHRGAIEGGGKTFAVLGSSLDHIYPSGNLKLAERIIENGAIISEYPLGTKPARYTFPQRNRIISGMCQGVLVIEAGEKSGALITASFAANEGRDVFAIPGRLTDERSVGTNKLIKDGAKMVVDVFDILEEYNIAYEIKKERRFNITPEEKFVLSFLNSEPIFIEDLMKNLNIDLSTLMFIIISLQGKGLVEEYPGLRYARKGSALVDE</sequence>
<protein>
    <submittedName>
        <fullName evidence="3">DNA-protecting protein DprA</fullName>
    </submittedName>
</protein>
<reference evidence="3" key="1">
    <citation type="journal article" date="2020" name="mSystems">
        <title>Genome- and Community-Level Interaction Insights into Carbon Utilization and Element Cycling Functions of Hydrothermarchaeota in Hydrothermal Sediment.</title>
        <authorList>
            <person name="Zhou Z."/>
            <person name="Liu Y."/>
            <person name="Xu W."/>
            <person name="Pan J."/>
            <person name="Luo Z.H."/>
            <person name="Li M."/>
        </authorList>
    </citation>
    <scope>NUCLEOTIDE SEQUENCE [LARGE SCALE GENOMIC DNA]</scope>
    <source>
        <strain evidence="3">SpSt-70</strain>
    </source>
</reference>
<evidence type="ECO:0000313" key="3">
    <source>
        <dbReference type="EMBL" id="HGK23362.1"/>
    </source>
</evidence>
<dbReference type="NCBIfam" id="TIGR00732">
    <property type="entry name" value="dprA"/>
    <property type="match status" value="1"/>
</dbReference>
<proteinExistence type="inferred from homology"/>
<name>A0A7V3ZHY5_DICTH</name>